<dbReference type="Proteomes" id="UP000295063">
    <property type="component" value="Unassembled WGS sequence"/>
</dbReference>
<feature type="transmembrane region" description="Helical" evidence="9">
    <location>
        <begin position="130"/>
        <end position="148"/>
    </location>
</feature>
<organism evidence="11 12">
    <name type="scientific">Anaerospora hongkongensis</name>
    <dbReference type="NCBI Taxonomy" id="244830"/>
    <lineage>
        <taxon>Bacteria</taxon>
        <taxon>Bacillati</taxon>
        <taxon>Bacillota</taxon>
        <taxon>Negativicutes</taxon>
        <taxon>Selenomonadales</taxon>
        <taxon>Sporomusaceae</taxon>
        <taxon>Anaerospora</taxon>
    </lineage>
</organism>
<keyword evidence="5 9" id="KW-0812">Transmembrane</keyword>
<reference evidence="11 12" key="1">
    <citation type="submission" date="2019-03" db="EMBL/GenBank/DDBJ databases">
        <title>Genomic Encyclopedia of Type Strains, Phase IV (KMG-IV): sequencing the most valuable type-strain genomes for metagenomic binning, comparative biology and taxonomic classification.</title>
        <authorList>
            <person name="Goeker M."/>
        </authorList>
    </citation>
    <scope>NUCLEOTIDE SEQUENCE [LARGE SCALE GENOMIC DNA]</scope>
    <source>
        <strain evidence="11 12">DSM 15969</strain>
    </source>
</reference>
<keyword evidence="2" id="KW-0813">Transport</keyword>
<dbReference type="PANTHER" id="PTHR35011:SF11">
    <property type="entry name" value="TRAP TRANSPORTER SMALL PERMEASE PROTEIN"/>
    <property type="match status" value="1"/>
</dbReference>
<feature type="transmembrane region" description="Helical" evidence="9">
    <location>
        <begin position="88"/>
        <end position="110"/>
    </location>
</feature>
<dbReference type="Pfam" id="PF04290">
    <property type="entry name" value="DctQ"/>
    <property type="match status" value="1"/>
</dbReference>
<evidence type="ECO:0000256" key="3">
    <source>
        <dbReference type="ARBA" id="ARBA00022475"/>
    </source>
</evidence>
<keyword evidence="4" id="KW-0997">Cell inner membrane</keyword>
<dbReference type="InterPro" id="IPR007387">
    <property type="entry name" value="TRAP_DctQ"/>
</dbReference>
<evidence type="ECO:0000256" key="4">
    <source>
        <dbReference type="ARBA" id="ARBA00022519"/>
    </source>
</evidence>
<evidence type="ECO:0000256" key="7">
    <source>
        <dbReference type="ARBA" id="ARBA00023136"/>
    </source>
</evidence>
<feature type="transmembrane region" description="Helical" evidence="9">
    <location>
        <begin position="7"/>
        <end position="30"/>
    </location>
</feature>
<evidence type="ECO:0000256" key="2">
    <source>
        <dbReference type="ARBA" id="ARBA00022448"/>
    </source>
</evidence>
<comment type="subcellular location">
    <subcellularLocation>
        <location evidence="1">Cell inner membrane</location>
        <topology evidence="1">Multi-pass membrane protein</topology>
    </subcellularLocation>
</comment>
<name>A0A4R1Q098_9FIRM</name>
<proteinExistence type="inferred from homology"/>
<evidence type="ECO:0000313" key="12">
    <source>
        <dbReference type="Proteomes" id="UP000295063"/>
    </source>
</evidence>
<protein>
    <submittedName>
        <fullName evidence="11">TRAP-type C4-dicarboxylate transport system permease small subunit</fullName>
    </submittedName>
</protein>
<dbReference type="GO" id="GO:0015740">
    <property type="term" value="P:C4-dicarboxylate transport"/>
    <property type="evidence" value="ECO:0007669"/>
    <property type="project" value="TreeGrafter"/>
</dbReference>
<keyword evidence="7 9" id="KW-0472">Membrane</keyword>
<dbReference type="InterPro" id="IPR055348">
    <property type="entry name" value="DctQ"/>
</dbReference>
<dbReference type="AlphaFoldDB" id="A0A4R1Q098"/>
<sequence>MQLLRKFVVTVDTWLETFALLALLSMIFIVTMQVVTRKLFNFVFFWSEEVTLLLLVWFAFMGMAIGFREGLHLAMDTIDSFLPSKLILVLDRLIEICTFAFGLYLIIQGFDFTLLMNESTMPATKLPSSVVYAVMPVSGLMVCAYAALQFCGIDTRRHQGLEEGAE</sequence>
<keyword evidence="6 9" id="KW-1133">Transmembrane helix</keyword>
<comment type="similarity">
    <text evidence="8">Belongs to the TRAP transporter small permease family.</text>
</comment>
<evidence type="ECO:0000256" key="5">
    <source>
        <dbReference type="ARBA" id="ARBA00022692"/>
    </source>
</evidence>
<gene>
    <name evidence="11" type="ORF">EV210_104109</name>
</gene>
<evidence type="ECO:0000256" key="8">
    <source>
        <dbReference type="ARBA" id="ARBA00038436"/>
    </source>
</evidence>
<feature type="domain" description="Tripartite ATP-independent periplasmic transporters DctQ component" evidence="10">
    <location>
        <begin position="26"/>
        <end position="151"/>
    </location>
</feature>
<keyword evidence="3" id="KW-1003">Cell membrane</keyword>
<keyword evidence="12" id="KW-1185">Reference proteome</keyword>
<evidence type="ECO:0000256" key="9">
    <source>
        <dbReference type="SAM" id="Phobius"/>
    </source>
</evidence>
<comment type="caution">
    <text evidence="11">The sequence shown here is derived from an EMBL/GenBank/DDBJ whole genome shotgun (WGS) entry which is preliminary data.</text>
</comment>
<accession>A0A4R1Q098</accession>
<dbReference type="GO" id="GO:0022857">
    <property type="term" value="F:transmembrane transporter activity"/>
    <property type="evidence" value="ECO:0007669"/>
    <property type="project" value="TreeGrafter"/>
</dbReference>
<dbReference type="RefSeq" id="WP_132077669.1">
    <property type="nucleotide sequence ID" value="NZ_DAIMLW010000065.1"/>
</dbReference>
<dbReference type="EMBL" id="SLUI01000004">
    <property type="protein sequence ID" value="TCL38142.1"/>
    <property type="molecule type" value="Genomic_DNA"/>
</dbReference>
<evidence type="ECO:0000256" key="1">
    <source>
        <dbReference type="ARBA" id="ARBA00004429"/>
    </source>
</evidence>
<evidence type="ECO:0000259" key="10">
    <source>
        <dbReference type="Pfam" id="PF04290"/>
    </source>
</evidence>
<evidence type="ECO:0000256" key="6">
    <source>
        <dbReference type="ARBA" id="ARBA00022989"/>
    </source>
</evidence>
<feature type="transmembrane region" description="Helical" evidence="9">
    <location>
        <begin position="50"/>
        <end position="67"/>
    </location>
</feature>
<evidence type="ECO:0000313" key="11">
    <source>
        <dbReference type="EMBL" id="TCL38142.1"/>
    </source>
</evidence>
<dbReference type="GO" id="GO:0005886">
    <property type="term" value="C:plasma membrane"/>
    <property type="evidence" value="ECO:0007669"/>
    <property type="project" value="UniProtKB-SubCell"/>
</dbReference>
<dbReference type="OrthoDB" id="49066at2"/>
<dbReference type="PANTHER" id="PTHR35011">
    <property type="entry name" value="2,3-DIKETO-L-GULONATE TRAP TRANSPORTER SMALL PERMEASE PROTEIN YIAM"/>
    <property type="match status" value="1"/>
</dbReference>